<evidence type="ECO:0000313" key="2">
    <source>
        <dbReference type="Proteomes" id="UP000821866"/>
    </source>
</evidence>
<keyword evidence="2" id="KW-1185">Reference proteome</keyword>
<dbReference type="VEuPathDB" id="VectorBase:LOC119181630"/>
<reference evidence="1" key="1">
    <citation type="journal article" date="2020" name="Cell">
        <title>Large-Scale Comparative Analyses of Tick Genomes Elucidate Their Genetic Diversity and Vector Capacities.</title>
        <authorList>
            <consortium name="Tick Genome and Microbiome Consortium (TIGMIC)"/>
            <person name="Jia N."/>
            <person name="Wang J."/>
            <person name="Shi W."/>
            <person name="Du L."/>
            <person name="Sun Y."/>
            <person name="Zhan W."/>
            <person name="Jiang J.F."/>
            <person name="Wang Q."/>
            <person name="Zhang B."/>
            <person name="Ji P."/>
            <person name="Bell-Sakyi L."/>
            <person name="Cui X.M."/>
            <person name="Yuan T.T."/>
            <person name="Jiang B.G."/>
            <person name="Yang W.F."/>
            <person name="Lam T.T."/>
            <person name="Chang Q.C."/>
            <person name="Ding S.J."/>
            <person name="Wang X.J."/>
            <person name="Zhu J.G."/>
            <person name="Ruan X.D."/>
            <person name="Zhao L."/>
            <person name="Wei J.T."/>
            <person name="Ye R.Z."/>
            <person name="Que T.C."/>
            <person name="Du C.H."/>
            <person name="Zhou Y.H."/>
            <person name="Cheng J.X."/>
            <person name="Dai P.F."/>
            <person name="Guo W.B."/>
            <person name="Han X.H."/>
            <person name="Huang E.J."/>
            <person name="Li L.F."/>
            <person name="Wei W."/>
            <person name="Gao Y.C."/>
            <person name="Liu J.Z."/>
            <person name="Shao H.Z."/>
            <person name="Wang X."/>
            <person name="Wang C.C."/>
            <person name="Yang T.C."/>
            <person name="Huo Q.B."/>
            <person name="Li W."/>
            <person name="Chen H.Y."/>
            <person name="Chen S.E."/>
            <person name="Zhou L.G."/>
            <person name="Ni X.B."/>
            <person name="Tian J.H."/>
            <person name="Sheng Y."/>
            <person name="Liu T."/>
            <person name="Pan Y.S."/>
            <person name="Xia L.Y."/>
            <person name="Li J."/>
            <person name="Zhao F."/>
            <person name="Cao W.C."/>
        </authorList>
    </citation>
    <scope>NUCLEOTIDE SEQUENCE</scope>
    <source>
        <strain evidence="1">Rmic-2018</strain>
    </source>
</reference>
<name>A0A9J6EK77_RHIMP</name>
<evidence type="ECO:0000313" key="1">
    <source>
        <dbReference type="EMBL" id="KAH8034679.1"/>
    </source>
</evidence>
<dbReference type="InterPro" id="IPR017853">
    <property type="entry name" value="GH"/>
</dbReference>
<sequence length="138" mass="15978">MHAAILCRELNVDWDYPGDSCNRARNTQNLFYNLVRALKNERILVMITVPPVKSRLSNYSLDRVADMVEYIIIKTHTHAEPRSLFHMVRCSGYQSVAADVFNEALNMLSTFDRKSRLGYSLSVRELRPELRMFIGHTS</sequence>
<proteinExistence type="predicted"/>
<comment type="caution">
    <text evidence="1">The sequence shown here is derived from an EMBL/GenBank/DDBJ whole genome shotgun (WGS) entry which is preliminary data.</text>
</comment>
<gene>
    <name evidence="1" type="ORF">HPB51_000321</name>
</gene>
<dbReference type="Gene3D" id="3.20.20.80">
    <property type="entry name" value="Glycosidases"/>
    <property type="match status" value="1"/>
</dbReference>
<protein>
    <submittedName>
        <fullName evidence="1">Uncharacterized protein</fullName>
    </submittedName>
</protein>
<dbReference type="SUPFAM" id="SSF51445">
    <property type="entry name" value="(Trans)glycosidases"/>
    <property type="match status" value="1"/>
</dbReference>
<accession>A0A9J6EK77</accession>
<dbReference type="Proteomes" id="UP000821866">
    <property type="component" value="Chromosome 11"/>
</dbReference>
<reference evidence="1" key="2">
    <citation type="submission" date="2021-09" db="EMBL/GenBank/DDBJ databases">
        <authorList>
            <person name="Jia N."/>
            <person name="Wang J."/>
            <person name="Shi W."/>
            <person name="Du L."/>
            <person name="Sun Y."/>
            <person name="Zhan W."/>
            <person name="Jiang J."/>
            <person name="Wang Q."/>
            <person name="Zhang B."/>
            <person name="Ji P."/>
            <person name="Sakyi L.B."/>
            <person name="Cui X."/>
            <person name="Yuan T."/>
            <person name="Jiang B."/>
            <person name="Yang W."/>
            <person name="Lam T.T.-Y."/>
            <person name="Chang Q."/>
            <person name="Ding S."/>
            <person name="Wang X."/>
            <person name="Zhu J."/>
            <person name="Ruan X."/>
            <person name="Zhao L."/>
            <person name="Wei J."/>
            <person name="Que T."/>
            <person name="Du C."/>
            <person name="Cheng J."/>
            <person name="Dai P."/>
            <person name="Han X."/>
            <person name="Huang E."/>
            <person name="Gao Y."/>
            <person name="Liu J."/>
            <person name="Shao H."/>
            <person name="Ye R."/>
            <person name="Li L."/>
            <person name="Wei W."/>
            <person name="Wang X."/>
            <person name="Wang C."/>
            <person name="Huo Q."/>
            <person name="Li W."/>
            <person name="Guo W."/>
            <person name="Chen H."/>
            <person name="Chen S."/>
            <person name="Zhou L."/>
            <person name="Zhou L."/>
            <person name="Ni X."/>
            <person name="Tian J."/>
            <person name="Zhou Y."/>
            <person name="Sheng Y."/>
            <person name="Liu T."/>
            <person name="Pan Y."/>
            <person name="Xia L."/>
            <person name="Li J."/>
            <person name="Zhao F."/>
            <person name="Cao W."/>
        </authorList>
    </citation>
    <scope>NUCLEOTIDE SEQUENCE</scope>
    <source>
        <strain evidence="1">Rmic-2018</strain>
        <tissue evidence="1">Larvae</tissue>
    </source>
</reference>
<dbReference type="AlphaFoldDB" id="A0A9J6EK77"/>
<organism evidence="1 2">
    <name type="scientific">Rhipicephalus microplus</name>
    <name type="common">Cattle tick</name>
    <name type="synonym">Boophilus microplus</name>
    <dbReference type="NCBI Taxonomy" id="6941"/>
    <lineage>
        <taxon>Eukaryota</taxon>
        <taxon>Metazoa</taxon>
        <taxon>Ecdysozoa</taxon>
        <taxon>Arthropoda</taxon>
        <taxon>Chelicerata</taxon>
        <taxon>Arachnida</taxon>
        <taxon>Acari</taxon>
        <taxon>Parasitiformes</taxon>
        <taxon>Ixodida</taxon>
        <taxon>Ixodoidea</taxon>
        <taxon>Ixodidae</taxon>
        <taxon>Rhipicephalinae</taxon>
        <taxon>Rhipicephalus</taxon>
        <taxon>Boophilus</taxon>
    </lineage>
</organism>
<dbReference type="EMBL" id="JABSTU010000003">
    <property type="protein sequence ID" value="KAH8034679.1"/>
    <property type="molecule type" value="Genomic_DNA"/>
</dbReference>